<name>A0AAN7LY81_TRANT</name>
<evidence type="ECO:0000256" key="2">
    <source>
        <dbReference type="SAM" id="MobiDB-lite"/>
    </source>
</evidence>
<dbReference type="Pfam" id="PF10358">
    <property type="entry name" value="NT-C2"/>
    <property type="match status" value="1"/>
</dbReference>
<feature type="region of interest" description="Disordered" evidence="2">
    <location>
        <begin position="286"/>
        <end position="308"/>
    </location>
</feature>
<dbReference type="GO" id="GO:0005643">
    <property type="term" value="C:nuclear pore"/>
    <property type="evidence" value="ECO:0007669"/>
    <property type="project" value="InterPro"/>
</dbReference>
<dbReference type="InterPro" id="IPR019448">
    <property type="entry name" value="NT-C2"/>
</dbReference>
<feature type="compositionally biased region" description="Low complexity" evidence="2">
    <location>
        <begin position="298"/>
        <end position="307"/>
    </location>
</feature>
<keyword evidence="1" id="KW-0175">Coiled coil</keyword>
<feature type="domain" description="C2 NT-type" evidence="3">
    <location>
        <begin position="7"/>
        <end position="165"/>
    </location>
</feature>
<dbReference type="Proteomes" id="UP001346149">
    <property type="component" value="Unassembled WGS sequence"/>
</dbReference>
<dbReference type="EMBL" id="JAXQNO010000005">
    <property type="protein sequence ID" value="KAK4798313.1"/>
    <property type="molecule type" value="Genomic_DNA"/>
</dbReference>
<dbReference type="InterPro" id="IPR021827">
    <property type="entry name" value="Nup186/Nup192/Nup205"/>
</dbReference>
<protein>
    <recommendedName>
        <fullName evidence="3">C2 NT-type domain-containing protein</fullName>
    </recommendedName>
</protein>
<dbReference type="PANTHER" id="PTHR31344">
    <property type="entry name" value="NUCLEAR PORE COMPLEX PROTEIN NUP205"/>
    <property type="match status" value="1"/>
</dbReference>
<dbReference type="PROSITE" id="PS51840">
    <property type="entry name" value="C2_NT"/>
    <property type="match status" value="1"/>
</dbReference>
<gene>
    <name evidence="4" type="ORF">SAY86_030639</name>
</gene>
<evidence type="ECO:0000313" key="4">
    <source>
        <dbReference type="EMBL" id="KAK4798313.1"/>
    </source>
</evidence>
<organism evidence="4 5">
    <name type="scientific">Trapa natans</name>
    <name type="common">Water chestnut</name>
    <dbReference type="NCBI Taxonomy" id="22666"/>
    <lineage>
        <taxon>Eukaryota</taxon>
        <taxon>Viridiplantae</taxon>
        <taxon>Streptophyta</taxon>
        <taxon>Embryophyta</taxon>
        <taxon>Tracheophyta</taxon>
        <taxon>Spermatophyta</taxon>
        <taxon>Magnoliopsida</taxon>
        <taxon>eudicotyledons</taxon>
        <taxon>Gunneridae</taxon>
        <taxon>Pentapetalae</taxon>
        <taxon>rosids</taxon>
        <taxon>malvids</taxon>
        <taxon>Myrtales</taxon>
        <taxon>Lythraceae</taxon>
        <taxon>Trapa</taxon>
    </lineage>
</organism>
<keyword evidence="5" id="KW-1185">Reference proteome</keyword>
<feature type="coiled-coil region" evidence="1">
    <location>
        <begin position="502"/>
        <end position="529"/>
    </location>
</feature>
<evidence type="ECO:0000259" key="3">
    <source>
        <dbReference type="PROSITE" id="PS51840"/>
    </source>
</evidence>
<reference evidence="4 5" key="1">
    <citation type="journal article" date="2023" name="Hortic Res">
        <title>Pangenome of water caltrop reveals structural variations and asymmetric subgenome divergence after allopolyploidization.</title>
        <authorList>
            <person name="Zhang X."/>
            <person name="Chen Y."/>
            <person name="Wang L."/>
            <person name="Yuan Y."/>
            <person name="Fang M."/>
            <person name="Shi L."/>
            <person name="Lu R."/>
            <person name="Comes H.P."/>
            <person name="Ma Y."/>
            <person name="Chen Y."/>
            <person name="Huang G."/>
            <person name="Zhou Y."/>
            <person name="Zheng Z."/>
            <person name="Qiu Y."/>
        </authorList>
    </citation>
    <scope>NUCLEOTIDE SEQUENCE [LARGE SCALE GENOMIC DNA]</scope>
    <source>
        <strain evidence="4">F231</strain>
    </source>
</reference>
<accession>A0AAN7LY81</accession>
<evidence type="ECO:0000256" key="1">
    <source>
        <dbReference type="SAM" id="Coils"/>
    </source>
</evidence>
<sequence length="1026" mass="113612">MVLGPKTSARKGPSVKLSYLVYILEVKPWPPSQTLKSLRSVQIQWENGEKNSGSTSSVIPSLGSGVNDGKIEFNESFRLPLTLDRSISVKAGNVNAFQKNFLEFRFYEPRRDKTLKGQLLGTAIIDLAEYGVIKGSLSINVPVNCQRNYKNTAQPFLHVKIQPVSKDHPTISLKNSLSKAASLEKNSADSVSDLIKEEYEETEINTFSDDDRSSHSSVAVSSSEPNGSLPRRTAENESNGIAKGVGGVEQILALETGHRTSNALPVTAAREDTAASYSRSSSIDLSYDLGSPENGHDSNSSSPRSSSVCIQRVDVHSARFISPSLVDDHRQEVSISESLVHVDKGIGNGKMEIKDAACNDNDSSNSCSPNQSKAKECSALRDEVTDATFSVIEGNYPGQNEKIGDLEDMNCIDTGDERDSSYIGSFCFGSKNHGTIGTSLSNRLEDMTSVHSTSDSIMSNGMAQYGEEEKEVEVIRDVRNGERSFRTKESKDIRFYAKDIESTLLESKVQHLECRIQALESELREVAAIEVSIYSVIAEHGSSMAKVHAPARRLSRMYLNACHDQSPARKSSAARTIISGLVLITKACGNDVPRLTYWLSNSLALRTVISQAVENMEPPTSPLTRADRVDAVKGNMNASSLLRWESPLNKKNNDFMNSVNWKDPQTFISALEKVEAWIFSRTVESIWWQTLTPHMQCNRGEARNRIISPSSKNCSKEMHMDDQDEENLSTDHWKKAFEDALKRLCPVRAAGHECGCLPMLPRLIMEQCVSRLDVAMFNALLRESADEIPTDPISDPISDPKVLPVPAGQSSFGAGAQLKKAIGNWSRWLIDIFGMDDDSPEDEPTDDDDDDERQDSSFKTFYLLNALSDLMMLPKDMLLSKSIRKEVCPTFGTSLIRRVLSNFVPDEFCPDPIPKVVFQALDYEDPFEVETDSVTTYPYIASPPLYSPPSPASILGIIRETSGASILRKSYTSDDDLDELNFPIASILLEKPQSSPVLAKPGQIMEEREDRLNRYSLLRDVWINSE</sequence>
<dbReference type="PANTHER" id="PTHR31344:SF15">
    <property type="entry name" value="EEIG1_EHBP1 PROTEIN AMINO-TERMINAL DOMAIN PROTEIN"/>
    <property type="match status" value="1"/>
</dbReference>
<feature type="region of interest" description="Disordered" evidence="2">
    <location>
        <begin position="203"/>
        <end position="242"/>
    </location>
</feature>
<comment type="caution">
    <text evidence="4">The sequence shown here is derived from an EMBL/GenBank/DDBJ whole genome shotgun (WGS) entry which is preliminary data.</text>
</comment>
<dbReference type="AlphaFoldDB" id="A0AAN7LY81"/>
<evidence type="ECO:0000313" key="5">
    <source>
        <dbReference type="Proteomes" id="UP001346149"/>
    </source>
</evidence>
<proteinExistence type="predicted"/>